<evidence type="ECO:0000313" key="1">
    <source>
        <dbReference type="EMBL" id="KAK1861675.1"/>
    </source>
</evidence>
<name>A0ACC3BUN2_PYRYE</name>
<comment type="caution">
    <text evidence="1">The sequence shown here is derived from an EMBL/GenBank/DDBJ whole genome shotgun (WGS) entry which is preliminary data.</text>
</comment>
<dbReference type="EMBL" id="CM020618">
    <property type="protein sequence ID" value="KAK1861675.1"/>
    <property type="molecule type" value="Genomic_DNA"/>
</dbReference>
<gene>
    <name evidence="1" type="ORF">I4F81_004256</name>
</gene>
<accession>A0ACC3BUN2</accession>
<organism evidence="1 2">
    <name type="scientific">Pyropia yezoensis</name>
    <name type="common">Susabi-nori</name>
    <name type="synonym">Porphyra yezoensis</name>
    <dbReference type="NCBI Taxonomy" id="2788"/>
    <lineage>
        <taxon>Eukaryota</taxon>
        <taxon>Rhodophyta</taxon>
        <taxon>Bangiophyceae</taxon>
        <taxon>Bangiales</taxon>
        <taxon>Bangiaceae</taxon>
        <taxon>Pyropia</taxon>
    </lineage>
</organism>
<dbReference type="Proteomes" id="UP000798662">
    <property type="component" value="Chromosome 1"/>
</dbReference>
<protein>
    <submittedName>
        <fullName evidence="1">Uncharacterized protein</fullName>
    </submittedName>
</protein>
<evidence type="ECO:0000313" key="2">
    <source>
        <dbReference type="Proteomes" id="UP000798662"/>
    </source>
</evidence>
<reference evidence="1" key="1">
    <citation type="submission" date="2019-11" db="EMBL/GenBank/DDBJ databases">
        <title>Nori genome reveals adaptations in red seaweeds to the harsh intertidal environment.</title>
        <authorList>
            <person name="Wang D."/>
            <person name="Mao Y."/>
        </authorList>
    </citation>
    <scope>NUCLEOTIDE SEQUENCE</scope>
    <source>
        <tissue evidence="1">Gametophyte</tissue>
    </source>
</reference>
<proteinExistence type="predicted"/>
<sequence length="618" mass="63105">MVAKRPAAAVAVVLAAVLLVRSVAAQAPPSTVWGVVTAINCGGQAIPPSASSDGVDYIADAYFSPSSLPWSRPVALPDQHRTLRYSESGPLYYTVPVPVPGYYRVNLTWTELYQSGPNERGLVVGVGADVAVQGPNWSNGLFMDNTTELDIWSLADAIRDTYSGNYDAAHCNVRSGSVDVAGRGVTHGRTVPNADDYGAHSGALPDAVCYVRGVTHDGVNHGAHDGANHGAHDGADHGAHDGANNGAHYGAHHGANRGSLGGALANAFYIVDCGALDDSYDVHATHNDACDVHGSAHSDAFCGALRGALDSALPDAVHIINCGAHSDALPDAVYDVLNGTYNGAFDGAYNGAFDGAYNGAHNGALPDAVYDVLNGTYNGAFDGAYNGTYGGAYDCAHNGAYNGALPDAVYDVLNGTYNGAFDGADNGAFDGAYNGAHNGALPDAVCTVRAAHGGTASAMANSTIRAATVEQCPVMAMADLGVSYYHVLLQAGTHHVPHLHPRAAEVLLVTAGTVDVFFLEEGGDGTGPAPRLIRNTVDAAGVALVPRGLLHGVTCVSASPCTYVSTLTHADPGVVLAGTTLCDGPLADVAAMLGVPQDDATVVCAGMSQELTASQATS</sequence>
<keyword evidence="2" id="KW-1185">Reference proteome</keyword>